<keyword evidence="9 11" id="KW-0503">Monooxygenase</keyword>
<organism evidence="12 13">
    <name type="scientific">Rhododendron williamsianum</name>
    <dbReference type="NCBI Taxonomy" id="262921"/>
    <lineage>
        <taxon>Eukaryota</taxon>
        <taxon>Viridiplantae</taxon>
        <taxon>Streptophyta</taxon>
        <taxon>Embryophyta</taxon>
        <taxon>Tracheophyta</taxon>
        <taxon>Spermatophyta</taxon>
        <taxon>Magnoliopsida</taxon>
        <taxon>eudicotyledons</taxon>
        <taxon>Gunneridae</taxon>
        <taxon>Pentapetalae</taxon>
        <taxon>asterids</taxon>
        <taxon>Ericales</taxon>
        <taxon>Ericaceae</taxon>
        <taxon>Ericoideae</taxon>
        <taxon>Rhodoreae</taxon>
        <taxon>Rhododendron</taxon>
    </lineage>
</organism>
<evidence type="ECO:0000256" key="7">
    <source>
        <dbReference type="ARBA" id="ARBA00023002"/>
    </source>
</evidence>
<dbReference type="GO" id="GO:0016705">
    <property type="term" value="F:oxidoreductase activity, acting on paired donors, with incorporation or reduction of molecular oxygen"/>
    <property type="evidence" value="ECO:0007669"/>
    <property type="project" value="InterPro"/>
</dbReference>
<comment type="subcellular location">
    <subcellularLocation>
        <location evidence="1">Membrane</location>
        <topology evidence="1">Single-pass membrane protein</topology>
    </subcellularLocation>
</comment>
<dbReference type="GO" id="GO:0005506">
    <property type="term" value="F:iron ion binding"/>
    <property type="evidence" value="ECO:0007669"/>
    <property type="project" value="InterPro"/>
</dbReference>
<dbReference type="Proteomes" id="UP000428333">
    <property type="component" value="Linkage Group LG07"/>
</dbReference>
<sequence>MEAFSLAIAFLVIFFTISFFAFRNASSSVDSNLPPGGSGWPIVGETLDFMVNPEKFVSDRMKKHSPDIFRTNFFGEKIVIICGPNGHKFLFSNEDKHFSAYLPKAMQKLFLSTQVQNSDKVLSNDEMKLPQFLAFFLKPEALVNYVAGMDSIIQKQLKTHLEGKAEVKMYTFCRSITLTLACRFFLGLENPERIAKLVGQFDKVTHGIHNLPLNIPGTAFHYAVRAAGVIRKELTDVIAEKRARVASGTPTQDVCTSMVVEGMSDEDIKQLEISKSKQAEELLCWGDMQRMKYSWAVVCESMRVIPPVLGTFREAKTDFSYGGFTVPKGWKVFWTVNTTQRNPEYFREPYKFDPSRFMEGDRMPLYTFVPFGGGPRMCPGKEYARFVILAFIHNLVKKFKWEVVDPNEKVLGGMMPYPEKGLPVRLHPRYD</sequence>
<comment type="cofactor">
    <cofactor evidence="10">
        <name>heme</name>
        <dbReference type="ChEBI" id="CHEBI:30413"/>
    </cofactor>
</comment>
<accession>A0A6A4L9H4</accession>
<comment type="similarity">
    <text evidence="2 11">Belongs to the cytochrome P450 family.</text>
</comment>
<reference evidence="12 13" key="1">
    <citation type="journal article" date="2019" name="Genome Biol. Evol.">
        <title>The Rhododendron genome and chromosomal organization provide insight into shared whole-genome duplications across the heath family (Ericaceae).</title>
        <authorList>
            <person name="Soza V.L."/>
            <person name="Lindsley D."/>
            <person name="Waalkes A."/>
            <person name="Ramage E."/>
            <person name="Patwardhan R.P."/>
            <person name="Burton J.N."/>
            <person name="Adey A."/>
            <person name="Kumar A."/>
            <person name="Qiu R."/>
            <person name="Shendure J."/>
            <person name="Hall B."/>
        </authorList>
    </citation>
    <scope>NUCLEOTIDE SEQUENCE [LARGE SCALE GENOMIC DNA]</scope>
    <source>
        <strain evidence="12">RSF 1966-606</strain>
    </source>
</reference>
<dbReference type="PANTHER" id="PTHR24286:SF384">
    <property type="entry name" value="P450, PUTATIVE (EUROFUNG)-RELATED"/>
    <property type="match status" value="1"/>
</dbReference>
<dbReference type="GO" id="GO:0020037">
    <property type="term" value="F:heme binding"/>
    <property type="evidence" value="ECO:0007669"/>
    <property type="project" value="InterPro"/>
</dbReference>
<dbReference type="GO" id="GO:0016020">
    <property type="term" value="C:membrane"/>
    <property type="evidence" value="ECO:0007669"/>
    <property type="project" value="UniProtKB-SubCell"/>
</dbReference>
<dbReference type="Gene3D" id="1.10.630.10">
    <property type="entry name" value="Cytochrome P450"/>
    <property type="match status" value="2"/>
</dbReference>
<evidence type="ECO:0000256" key="5">
    <source>
        <dbReference type="ARBA" id="ARBA00022723"/>
    </source>
</evidence>
<comment type="caution">
    <text evidence="12">The sequence shown here is derived from an EMBL/GenBank/DDBJ whole genome shotgun (WGS) entry which is preliminary data.</text>
</comment>
<dbReference type="PRINTS" id="PR00463">
    <property type="entry name" value="EP450I"/>
</dbReference>
<keyword evidence="4" id="KW-0812">Transmembrane</keyword>
<gene>
    <name evidence="12" type="ORF">C3L33_12043</name>
</gene>
<feature type="non-terminal residue" evidence="12">
    <location>
        <position position="1"/>
    </location>
</feature>
<evidence type="ECO:0000313" key="13">
    <source>
        <dbReference type="Proteomes" id="UP000428333"/>
    </source>
</evidence>
<evidence type="ECO:0000256" key="3">
    <source>
        <dbReference type="ARBA" id="ARBA00022617"/>
    </source>
</evidence>
<dbReference type="GO" id="GO:0016125">
    <property type="term" value="P:sterol metabolic process"/>
    <property type="evidence" value="ECO:0007669"/>
    <property type="project" value="TreeGrafter"/>
</dbReference>
<evidence type="ECO:0000313" key="12">
    <source>
        <dbReference type="EMBL" id="KAE9456053.1"/>
    </source>
</evidence>
<dbReference type="InterPro" id="IPR001128">
    <property type="entry name" value="Cyt_P450"/>
</dbReference>
<evidence type="ECO:0000256" key="6">
    <source>
        <dbReference type="ARBA" id="ARBA00022989"/>
    </source>
</evidence>
<name>A0A6A4L9H4_9ERIC</name>
<keyword evidence="13" id="KW-1185">Reference proteome</keyword>
<evidence type="ECO:0000256" key="2">
    <source>
        <dbReference type="ARBA" id="ARBA00010617"/>
    </source>
</evidence>
<dbReference type="SUPFAM" id="SSF48264">
    <property type="entry name" value="Cytochrome P450"/>
    <property type="match status" value="1"/>
</dbReference>
<dbReference type="PANTHER" id="PTHR24286">
    <property type="entry name" value="CYTOCHROME P450 26"/>
    <property type="match status" value="1"/>
</dbReference>
<keyword evidence="3 10" id="KW-0349">Heme</keyword>
<evidence type="ECO:0000256" key="9">
    <source>
        <dbReference type="ARBA" id="ARBA00023033"/>
    </source>
</evidence>
<dbReference type="GO" id="GO:0004497">
    <property type="term" value="F:monooxygenase activity"/>
    <property type="evidence" value="ECO:0007669"/>
    <property type="project" value="UniProtKB-KW"/>
</dbReference>
<dbReference type="Pfam" id="PF00067">
    <property type="entry name" value="p450"/>
    <property type="match status" value="2"/>
</dbReference>
<protein>
    <submittedName>
        <fullName evidence="12">Uncharacterized protein</fullName>
    </submittedName>
</protein>
<proteinExistence type="inferred from homology"/>
<feature type="binding site" description="axial binding residue" evidence="10">
    <location>
        <position position="378"/>
    </location>
    <ligand>
        <name>heme</name>
        <dbReference type="ChEBI" id="CHEBI:30413"/>
    </ligand>
    <ligandPart>
        <name>Fe</name>
        <dbReference type="ChEBI" id="CHEBI:18248"/>
    </ligandPart>
</feature>
<dbReference type="InterPro" id="IPR017972">
    <property type="entry name" value="Cyt_P450_CS"/>
</dbReference>
<keyword evidence="6" id="KW-1133">Transmembrane helix</keyword>
<dbReference type="EMBL" id="QEFC01001765">
    <property type="protein sequence ID" value="KAE9456053.1"/>
    <property type="molecule type" value="Genomic_DNA"/>
</dbReference>
<evidence type="ECO:0000256" key="11">
    <source>
        <dbReference type="RuleBase" id="RU000461"/>
    </source>
</evidence>
<dbReference type="AlphaFoldDB" id="A0A6A4L9H4"/>
<dbReference type="PROSITE" id="PS00086">
    <property type="entry name" value="CYTOCHROME_P450"/>
    <property type="match status" value="1"/>
</dbReference>
<dbReference type="InterPro" id="IPR002401">
    <property type="entry name" value="Cyt_P450_E_grp-I"/>
</dbReference>
<keyword evidence="6" id="KW-0472">Membrane</keyword>
<dbReference type="OrthoDB" id="1372046at2759"/>
<keyword evidence="8 10" id="KW-0408">Iron</keyword>
<keyword evidence="7 11" id="KW-0560">Oxidoreductase</keyword>
<evidence type="ECO:0000256" key="8">
    <source>
        <dbReference type="ARBA" id="ARBA00023004"/>
    </source>
</evidence>
<dbReference type="InterPro" id="IPR036396">
    <property type="entry name" value="Cyt_P450_sf"/>
</dbReference>
<keyword evidence="5 10" id="KW-0479">Metal-binding</keyword>
<evidence type="ECO:0000256" key="1">
    <source>
        <dbReference type="ARBA" id="ARBA00004167"/>
    </source>
</evidence>
<evidence type="ECO:0000256" key="10">
    <source>
        <dbReference type="PIRSR" id="PIRSR602401-1"/>
    </source>
</evidence>
<evidence type="ECO:0000256" key="4">
    <source>
        <dbReference type="ARBA" id="ARBA00022692"/>
    </source>
</evidence>